<gene>
    <name evidence="3" type="ORF">GCM10012275_64660</name>
</gene>
<dbReference type="RefSeq" id="WP_189062243.1">
    <property type="nucleotide sequence ID" value="NZ_BMMK01000087.1"/>
</dbReference>
<organism evidence="3 4">
    <name type="scientific">Longimycelium tulufanense</name>
    <dbReference type="NCBI Taxonomy" id="907463"/>
    <lineage>
        <taxon>Bacteria</taxon>
        <taxon>Bacillati</taxon>
        <taxon>Actinomycetota</taxon>
        <taxon>Actinomycetes</taxon>
        <taxon>Pseudonocardiales</taxon>
        <taxon>Pseudonocardiaceae</taxon>
        <taxon>Longimycelium</taxon>
    </lineage>
</organism>
<keyword evidence="2" id="KW-1277">Toxin-antitoxin system</keyword>
<evidence type="ECO:0000313" key="4">
    <source>
        <dbReference type="Proteomes" id="UP000637578"/>
    </source>
</evidence>
<reference evidence="3" key="2">
    <citation type="submission" date="2020-09" db="EMBL/GenBank/DDBJ databases">
        <authorList>
            <person name="Sun Q."/>
            <person name="Zhou Y."/>
        </authorList>
    </citation>
    <scope>NUCLEOTIDE SEQUENCE</scope>
    <source>
        <strain evidence="3">CGMCC 4.5737</strain>
    </source>
</reference>
<dbReference type="SUPFAM" id="SSF143011">
    <property type="entry name" value="RelE-like"/>
    <property type="match status" value="1"/>
</dbReference>
<dbReference type="Proteomes" id="UP000637578">
    <property type="component" value="Unassembled WGS sequence"/>
</dbReference>
<dbReference type="AlphaFoldDB" id="A0A8J3CJA1"/>
<proteinExistence type="inferred from homology"/>
<dbReference type="Gene3D" id="3.30.2310.20">
    <property type="entry name" value="RelE-like"/>
    <property type="match status" value="1"/>
</dbReference>
<dbReference type="PANTHER" id="PTHR35601">
    <property type="entry name" value="TOXIN RELE"/>
    <property type="match status" value="1"/>
</dbReference>
<dbReference type="Pfam" id="PF05016">
    <property type="entry name" value="ParE_toxin"/>
    <property type="match status" value="1"/>
</dbReference>
<dbReference type="PANTHER" id="PTHR35601:SF1">
    <property type="entry name" value="TOXIN RELE"/>
    <property type="match status" value="1"/>
</dbReference>
<keyword evidence="4" id="KW-1185">Reference proteome</keyword>
<dbReference type="InterPro" id="IPR007712">
    <property type="entry name" value="RelE/ParE_toxin"/>
</dbReference>
<comment type="similarity">
    <text evidence="1">Belongs to the RelE toxin family.</text>
</comment>
<dbReference type="InterPro" id="IPR035093">
    <property type="entry name" value="RelE/ParE_toxin_dom_sf"/>
</dbReference>
<accession>A0A8J3CJA1</accession>
<comment type="caution">
    <text evidence="3">The sequence shown here is derived from an EMBL/GenBank/DDBJ whole genome shotgun (WGS) entry which is preliminary data.</text>
</comment>
<name>A0A8J3CJA1_9PSEU</name>
<evidence type="ECO:0000256" key="2">
    <source>
        <dbReference type="ARBA" id="ARBA00022649"/>
    </source>
</evidence>
<evidence type="ECO:0000313" key="3">
    <source>
        <dbReference type="EMBL" id="GGM84971.1"/>
    </source>
</evidence>
<reference evidence="3" key="1">
    <citation type="journal article" date="2014" name="Int. J. Syst. Evol. Microbiol.">
        <title>Complete genome sequence of Corynebacterium casei LMG S-19264T (=DSM 44701T), isolated from a smear-ripened cheese.</title>
        <authorList>
            <consortium name="US DOE Joint Genome Institute (JGI-PGF)"/>
            <person name="Walter F."/>
            <person name="Albersmeier A."/>
            <person name="Kalinowski J."/>
            <person name="Ruckert C."/>
        </authorList>
    </citation>
    <scope>NUCLEOTIDE SEQUENCE</scope>
    <source>
        <strain evidence="3">CGMCC 4.5737</strain>
    </source>
</reference>
<evidence type="ECO:0000256" key="1">
    <source>
        <dbReference type="ARBA" id="ARBA00006226"/>
    </source>
</evidence>
<dbReference type="EMBL" id="BMMK01000087">
    <property type="protein sequence ID" value="GGM84971.1"/>
    <property type="molecule type" value="Genomic_DNA"/>
</dbReference>
<sequence>MTYRVQITRAAAKTIQALDKPIRRRVLTAIEGLATNPRPHGCVKLTGHDAWRIRVGDYRIVYEIHDAVLLIIVIDAGHRREIYRD</sequence>
<dbReference type="NCBIfam" id="TIGR02385">
    <property type="entry name" value="RelE_StbE"/>
    <property type="match status" value="1"/>
</dbReference>
<protein>
    <recommendedName>
        <fullName evidence="5">Plasmid stabilization protein</fullName>
    </recommendedName>
</protein>
<evidence type="ECO:0008006" key="5">
    <source>
        <dbReference type="Google" id="ProtNLM"/>
    </source>
</evidence>